<dbReference type="Proteomes" id="UP000265443">
    <property type="component" value="Unassembled WGS sequence"/>
</dbReference>
<keyword evidence="2" id="KW-0472">Membrane</keyword>
<feature type="compositionally biased region" description="Polar residues" evidence="1">
    <location>
        <begin position="115"/>
        <end position="125"/>
    </location>
</feature>
<feature type="transmembrane region" description="Helical" evidence="2">
    <location>
        <begin position="84"/>
        <end position="105"/>
    </location>
</feature>
<keyword evidence="2" id="KW-0812">Transmembrane</keyword>
<accession>A0ABX9MHP5</accession>
<protein>
    <submittedName>
        <fullName evidence="3">Uncharacterized protein</fullName>
    </submittedName>
</protein>
<sequence length="243" mass="26668">MSFIELSLKEVPSVLRVSYNNHPEAISLRPGERFELRVSNPSTQEAVLETVFKVEGAPGALVELPPVLQLTVPPLGVSRGWPGWGWALMGLLGVMLLAGLGQIWVRLRQRAQTTLRDKPTSTGRSLSYGPSEGGEVRVLHPPTTPSLISLDFFGAAPEQRRKYLPTMMGEYDLGEAIEDPVLERLRVRPRPEGLEILHIPGHLCLYLETREALHPGQIVASGHTLYISDLSGSAIGLLSVQKM</sequence>
<feature type="region of interest" description="Disordered" evidence="1">
    <location>
        <begin position="115"/>
        <end position="135"/>
    </location>
</feature>
<evidence type="ECO:0000313" key="4">
    <source>
        <dbReference type="Proteomes" id="UP000265443"/>
    </source>
</evidence>
<dbReference type="EMBL" id="QWKY01000109">
    <property type="protein sequence ID" value="RIH74659.1"/>
    <property type="molecule type" value="Genomic_DNA"/>
</dbReference>
<gene>
    <name evidence="3" type="ORF">Mhypo_03246</name>
</gene>
<evidence type="ECO:0000256" key="1">
    <source>
        <dbReference type="SAM" id="MobiDB-lite"/>
    </source>
</evidence>
<evidence type="ECO:0000313" key="3">
    <source>
        <dbReference type="EMBL" id="RIH74659.1"/>
    </source>
</evidence>
<reference evidence="3 4" key="1">
    <citation type="submission" date="2018-08" db="EMBL/GenBank/DDBJ databases">
        <title>Meiothermus hypogaeus DSM 23238 genome sequencing project.</title>
        <authorList>
            <person name="Da Costa M.S."/>
            <person name="Albuquerque L."/>
            <person name="Raposo P."/>
            <person name="Froufe H.J.C."/>
            <person name="Barroso C.S."/>
            <person name="Egas C."/>
        </authorList>
    </citation>
    <scope>NUCLEOTIDE SEQUENCE [LARGE SCALE GENOMIC DNA]</scope>
    <source>
        <strain evidence="3 4">DSM 23238</strain>
    </source>
</reference>
<comment type="caution">
    <text evidence="3">The sequence shown here is derived from an EMBL/GenBank/DDBJ whole genome shotgun (WGS) entry which is preliminary data.</text>
</comment>
<evidence type="ECO:0000256" key="2">
    <source>
        <dbReference type="SAM" id="Phobius"/>
    </source>
</evidence>
<organism evidence="3 4">
    <name type="scientific">Meiothermus hypogaeus</name>
    <dbReference type="NCBI Taxonomy" id="884155"/>
    <lineage>
        <taxon>Bacteria</taxon>
        <taxon>Thermotogati</taxon>
        <taxon>Deinococcota</taxon>
        <taxon>Deinococci</taxon>
        <taxon>Thermales</taxon>
        <taxon>Thermaceae</taxon>
        <taxon>Meiothermus</taxon>
    </lineage>
</organism>
<dbReference type="RefSeq" id="WP_119342317.1">
    <property type="nucleotide sequence ID" value="NZ_QWKY01000109.1"/>
</dbReference>
<proteinExistence type="predicted"/>
<keyword evidence="4" id="KW-1185">Reference proteome</keyword>
<name>A0ABX9MHP5_9DEIN</name>
<keyword evidence="2" id="KW-1133">Transmembrane helix</keyword>